<feature type="binding site" evidence="5">
    <location>
        <position position="73"/>
    </location>
    <ligand>
        <name>Zn(2+)</name>
        <dbReference type="ChEBI" id="CHEBI:29105"/>
    </ligand>
</feature>
<dbReference type="PANTHER" id="PTHR34535:SF3">
    <property type="entry name" value="HYDROGENASE MATURATION FACTOR HYPA"/>
    <property type="match status" value="1"/>
</dbReference>
<dbReference type="GO" id="GO:0008270">
    <property type="term" value="F:zinc ion binding"/>
    <property type="evidence" value="ECO:0007669"/>
    <property type="project" value="UniProtKB-UniRule"/>
</dbReference>
<feature type="binding site" evidence="5">
    <location>
        <position position="92"/>
    </location>
    <ligand>
        <name>Zn(2+)</name>
        <dbReference type="ChEBI" id="CHEBI:29105"/>
    </ligand>
</feature>
<dbReference type="GO" id="GO:0016151">
    <property type="term" value="F:nickel cation binding"/>
    <property type="evidence" value="ECO:0007669"/>
    <property type="project" value="UniProtKB-UniRule"/>
</dbReference>
<dbReference type="PANTHER" id="PTHR34535">
    <property type="entry name" value="HYDROGENASE MATURATION FACTOR HYPA"/>
    <property type="match status" value="1"/>
</dbReference>
<gene>
    <name evidence="5 6" type="primary">hypA</name>
    <name evidence="6" type="ORF">CWS72_08620</name>
</gene>
<sequence length="117" mass="12727">MHEASIVSGLMRILLDHAARHGVRRIASVTVKVGRLRSVEPRALIGCFEVFAEDTIAEGAELLVESVPIRGRCDDCGAEMEIAGFVFRCDRCQGGRITVTSGQELYIDSFEATDALS</sequence>
<keyword evidence="7" id="KW-1185">Reference proteome</keyword>
<dbReference type="RefSeq" id="WP_101250192.1">
    <property type="nucleotide sequence ID" value="NZ_PIUM01000007.1"/>
</dbReference>
<dbReference type="OrthoDB" id="288014at2"/>
<keyword evidence="4 5" id="KW-0862">Zinc</keyword>
<accession>A0A2N3PWZ0</accession>
<evidence type="ECO:0000256" key="4">
    <source>
        <dbReference type="ARBA" id="ARBA00022833"/>
    </source>
</evidence>
<dbReference type="EMBL" id="PIUM01000007">
    <property type="protein sequence ID" value="PKU24932.1"/>
    <property type="molecule type" value="Genomic_DNA"/>
</dbReference>
<feature type="binding site" evidence="5">
    <location>
        <position position="89"/>
    </location>
    <ligand>
        <name>Zn(2+)</name>
        <dbReference type="ChEBI" id="CHEBI:29105"/>
    </ligand>
</feature>
<keyword evidence="2 5" id="KW-0533">Nickel</keyword>
<dbReference type="PIRSF" id="PIRSF004761">
    <property type="entry name" value="Hydrgn_mat_HypA"/>
    <property type="match status" value="1"/>
</dbReference>
<comment type="caution">
    <text evidence="6">The sequence shown here is derived from an EMBL/GenBank/DDBJ whole genome shotgun (WGS) entry which is preliminary data.</text>
</comment>
<dbReference type="AlphaFoldDB" id="A0A2N3PWZ0"/>
<feature type="binding site" evidence="5">
    <location>
        <position position="76"/>
    </location>
    <ligand>
        <name>Zn(2+)</name>
        <dbReference type="ChEBI" id="CHEBI:29105"/>
    </ligand>
</feature>
<proteinExistence type="inferred from homology"/>
<dbReference type="PROSITE" id="PS01249">
    <property type="entry name" value="HYPA"/>
    <property type="match status" value="1"/>
</dbReference>
<evidence type="ECO:0000313" key="7">
    <source>
        <dbReference type="Proteomes" id="UP000233293"/>
    </source>
</evidence>
<evidence type="ECO:0000256" key="2">
    <source>
        <dbReference type="ARBA" id="ARBA00022596"/>
    </source>
</evidence>
<protein>
    <recommendedName>
        <fullName evidence="5">Hydrogenase maturation factor HypA</fullName>
    </recommendedName>
</protein>
<dbReference type="InterPro" id="IPR020538">
    <property type="entry name" value="Hydgase_Ni_incorp_HypA/HybF_CS"/>
</dbReference>
<reference evidence="7" key="1">
    <citation type="submission" date="2017-12" db="EMBL/GenBank/DDBJ databases">
        <title>Draft genome sequence of Telmatospirillum siberiense 26-4b1T, an acidotolerant peatland alphaproteobacterium potentially involved in sulfur cycling.</title>
        <authorList>
            <person name="Hausmann B."/>
            <person name="Pjevac P."/>
            <person name="Schreck K."/>
            <person name="Herbold C.W."/>
            <person name="Daims H."/>
            <person name="Wagner M."/>
            <person name="Pester M."/>
            <person name="Loy A."/>
        </authorList>
    </citation>
    <scope>NUCLEOTIDE SEQUENCE [LARGE SCALE GENOMIC DNA]</scope>
    <source>
        <strain evidence="7">26-4b1</strain>
    </source>
</reference>
<dbReference type="Proteomes" id="UP000233293">
    <property type="component" value="Unassembled WGS sequence"/>
</dbReference>
<comment type="function">
    <text evidence="5">Involved in the maturation of [NiFe] hydrogenases. Required for nickel insertion into the metal center of the hydrogenase.</text>
</comment>
<evidence type="ECO:0000256" key="3">
    <source>
        <dbReference type="ARBA" id="ARBA00022723"/>
    </source>
</evidence>
<dbReference type="Gene3D" id="3.30.2320.80">
    <property type="match status" value="1"/>
</dbReference>
<dbReference type="HAMAP" id="MF_00213">
    <property type="entry name" value="HypA_HybF"/>
    <property type="match status" value="1"/>
</dbReference>
<feature type="binding site" evidence="5">
    <location>
        <position position="2"/>
    </location>
    <ligand>
        <name>Ni(2+)</name>
        <dbReference type="ChEBI" id="CHEBI:49786"/>
    </ligand>
</feature>
<organism evidence="6 7">
    <name type="scientific">Telmatospirillum siberiense</name>
    <dbReference type="NCBI Taxonomy" id="382514"/>
    <lineage>
        <taxon>Bacteria</taxon>
        <taxon>Pseudomonadati</taxon>
        <taxon>Pseudomonadota</taxon>
        <taxon>Alphaproteobacteria</taxon>
        <taxon>Rhodospirillales</taxon>
        <taxon>Rhodospirillaceae</taxon>
        <taxon>Telmatospirillum</taxon>
    </lineage>
</organism>
<name>A0A2N3PWZ0_9PROT</name>
<evidence type="ECO:0000256" key="5">
    <source>
        <dbReference type="HAMAP-Rule" id="MF_00213"/>
    </source>
</evidence>
<dbReference type="NCBIfam" id="TIGR00100">
    <property type="entry name" value="hypA"/>
    <property type="match status" value="1"/>
</dbReference>
<evidence type="ECO:0000256" key="1">
    <source>
        <dbReference type="ARBA" id="ARBA00010748"/>
    </source>
</evidence>
<dbReference type="GO" id="GO:0051604">
    <property type="term" value="P:protein maturation"/>
    <property type="evidence" value="ECO:0007669"/>
    <property type="project" value="InterPro"/>
</dbReference>
<dbReference type="InterPro" id="IPR000688">
    <property type="entry name" value="HypA/HybF"/>
</dbReference>
<dbReference type="Pfam" id="PF01155">
    <property type="entry name" value="HypA"/>
    <property type="match status" value="1"/>
</dbReference>
<keyword evidence="3 5" id="KW-0479">Metal-binding</keyword>
<evidence type="ECO:0000313" key="6">
    <source>
        <dbReference type="EMBL" id="PKU24932.1"/>
    </source>
</evidence>
<comment type="similarity">
    <text evidence="1 5">Belongs to the HypA/HybF family.</text>
</comment>